<dbReference type="RefSeq" id="WP_229695965.1">
    <property type="nucleotide sequence ID" value="NZ_BMKR01000003.1"/>
</dbReference>
<dbReference type="SUPFAM" id="SSF52242">
    <property type="entry name" value="Cobalamin (vitamin B12)-binding domain"/>
    <property type="match status" value="1"/>
</dbReference>
<accession>A0A917FBH7</accession>
<dbReference type="Gene3D" id="1.10.1240.10">
    <property type="entry name" value="Methionine synthase domain"/>
    <property type="match status" value="1"/>
</dbReference>
<dbReference type="InterPro" id="IPR038719">
    <property type="entry name" value="Phycobilisome_asu/bsu_sf"/>
</dbReference>
<dbReference type="GO" id="GO:0031419">
    <property type="term" value="F:cobalamin binding"/>
    <property type="evidence" value="ECO:0007669"/>
    <property type="project" value="InterPro"/>
</dbReference>
<dbReference type="SUPFAM" id="SSF46458">
    <property type="entry name" value="Globin-like"/>
    <property type="match status" value="1"/>
</dbReference>
<keyword evidence="2" id="KW-0157">Chromophore</keyword>
<comment type="caution">
    <text evidence="5">The sequence shown here is derived from an EMBL/GenBank/DDBJ whole genome shotgun (WGS) entry which is preliminary data.</text>
</comment>
<dbReference type="EMBL" id="BMKR01000003">
    <property type="protein sequence ID" value="GGF65083.1"/>
    <property type="molecule type" value="Genomic_DNA"/>
</dbReference>
<dbReference type="InterPro" id="IPR003759">
    <property type="entry name" value="Cbl-bd_cap"/>
</dbReference>
<proteinExistence type="inferred from homology"/>
<dbReference type="GO" id="GO:0046872">
    <property type="term" value="F:metal ion binding"/>
    <property type="evidence" value="ECO:0007669"/>
    <property type="project" value="InterPro"/>
</dbReference>
<comment type="similarity">
    <text evidence="1">Belongs to the phycobiliprotein family.</text>
</comment>
<evidence type="ECO:0000256" key="1">
    <source>
        <dbReference type="ARBA" id="ARBA00008182"/>
    </source>
</evidence>
<evidence type="ECO:0000313" key="5">
    <source>
        <dbReference type="EMBL" id="GGF65083.1"/>
    </source>
</evidence>
<dbReference type="InterPro" id="IPR009050">
    <property type="entry name" value="Globin-like_sf"/>
</dbReference>
<reference evidence="5" key="1">
    <citation type="journal article" date="2014" name="Int. J. Syst. Evol. Microbiol.">
        <title>Complete genome sequence of Corynebacterium casei LMG S-19264T (=DSM 44701T), isolated from a smear-ripened cheese.</title>
        <authorList>
            <consortium name="US DOE Joint Genome Institute (JGI-PGF)"/>
            <person name="Walter F."/>
            <person name="Albersmeier A."/>
            <person name="Kalinowski J."/>
            <person name="Ruckert C."/>
        </authorList>
    </citation>
    <scope>NUCLEOTIDE SEQUENCE</scope>
    <source>
        <strain evidence="5">CGMCC 1.16134</strain>
    </source>
</reference>
<dbReference type="Proteomes" id="UP000637643">
    <property type="component" value="Unassembled WGS sequence"/>
</dbReference>
<dbReference type="Pfam" id="PF02607">
    <property type="entry name" value="B12-binding_2"/>
    <property type="match status" value="1"/>
</dbReference>
<sequence length="354" mass="40458">MITEMQASAGERLSLLTDRLAERVTAQQYQLQPELMERFGPSGVERTKQDSVYHLRYLAQSVALGSPLLFIKYIIWLRQLLVQYKITGEDLRVNLNLIREALNDQLEPGHKLLVLDYLDMGIHQVDEVEVLQSFLQQEKPYFKEAESYLRLLLAGERRLALEFVLKLHEAGVPIRDIYLHIFQTCQYEVGRLWQTGELTIAQEHYCTASTQSIISHLYPRWITAPQTDRTMVAVGVGDEMHEIGLRMLTDFFEMEGWDTHYLGTNLPDAELIRYLVKQQADVLAVSVTMTYHVAHAQRLIAAIRAEDSLKDIKVLVGGMPFNIEKELWRKVGADGYAPDAKGATEVADKLLSRA</sequence>
<evidence type="ECO:0000313" key="6">
    <source>
        <dbReference type="Proteomes" id="UP000637643"/>
    </source>
</evidence>
<keyword evidence="3" id="KW-0089">Bile pigment</keyword>
<evidence type="ECO:0000256" key="3">
    <source>
        <dbReference type="ARBA" id="ARBA00023307"/>
    </source>
</evidence>
<reference evidence="5" key="2">
    <citation type="submission" date="2020-09" db="EMBL/GenBank/DDBJ databases">
        <authorList>
            <person name="Sun Q."/>
            <person name="Zhou Y."/>
        </authorList>
    </citation>
    <scope>NUCLEOTIDE SEQUENCE</scope>
    <source>
        <strain evidence="5">CGMCC 1.16134</strain>
    </source>
</reference>
<protein>
    <recommendedName>
        <fullName evidence="4">B12-binding domain-containing protein</fullName>
    </recommendedName>
</protein>
<evidence type="ECO:0000256" key="2">
    <source>
        <dbReference type="ARBA" id="ARBA00022991"/>
    </source>
</evidence>
<evidence type="ECO:0000259" key="4">
    <source>
        <dbReference type="PROSITE" id="PS51332"/>
    </source>
</evidence>
<keyword evidence="6" id="KW-1185">Reference proteome</keyword>
<gene>
    <name evidence="5" type="ORF">GCM10010912_07620</name>
</gene>
<name>A0A917FBH7_9BACL</name>
<dbReference type="InterPro" id="IPR006158">
    <property type="entry name" value="Cobalamin-bd"/>
</dbReference>
<dbReference type="Gene3D" id="3.40.50.280">
    <property type="entry name" value="Cobalamin-binding domain"/>
    <property type="match status" value="1"/>
</dbReference>
<dbReference type="AlphaFoldDB" id="A0A917FBH7"/>
<dbReference type="InterPro" id="IPR036594">
    <property type="entry name" value="Meth_synthase_dom"/>
</dbReference>
<dbReference type="PROSITE" id="PS51332">
    <property type="entry name" value="B12_BINDING"/>
    <property type="match status" value="1"/>
</dbReference>
<feature type="domain" description="B12-binding" evidence="4">
    <location>
        <begin position="228"/>
        <end position="354"/>
    </location>
</feature>
<dbReference type="Gene3D" id="1.10.490.20">
    <property type="entry name" value="Phycocyanins"/>
    <property type="match status" value="1"/>
</dbReference>
<dbReference type="InterPro" id="IPR036724">
    <property type="entry name" value="Cobalamin-bd_sf"/>
</dbReference>
<dbReference type="Pfam" id="PF02310">
    <property type="entry name" value="B12-binding"/>
    <property type="match status" value="1"/>
</dbReference>
<organism evidence="5 6">
    <name type="scientific">Paenibacillus albidus</name>
    <dbReference type="NCBI Taxonomy" id="2041023"/>
    <lineage>
        <taxon>Bacteria</taxon>
        <taxon>Bacillati</taxon>
        <taxon>Bacillota</taxon>
        <taxon>Bacilli</taxon>
        <taxon>Bacillales</taxon>
        <taxon>Paenibacillaceae</taxon>
        <taxon>Paenibacillus</taxon>
    </lineage>
</organism>